<dbReference type="InterPro" id="IPR044043">
    <property type="entry name" value="VanA_C_cat"/>
</dbReference>
<dbReference type="InterPro" id="IPR036922">
    <property type="entry name" value="Rieske_2Fe-2S_sf"/>
</dbReference>
<evidence type="ECO:0000256" key="5">
    <source>
        <dbReference type="ARBA" id="ARBA00023014"/>
    </source>
</evidence>
<dbReference type="SUPFAM" id="SSF50022">
    <property type="entry name" value="ISP domain"/>
    <property type="match status" value="1"/>
</dbReference>
<dbReference type="Gene3D" id="3.90.380.10">
    <property type="entry name" value="Naphthalene 1,2-dioxygenase Alpha Subunit, Chain A, domain 1"/>
    <property type="match status" value="1"/>
</dbReference>
<evidence type="ECO:0000256" key="4">
    <source>
        <dbReference type="ARBA" id="ARBA00023004"/>
    </source>
</evidence>
<feature type="domain" description="Rieske" evidence="6">
    <location>
        <begin position="8"/>
        <end position="110"/>
    </location>
</feature>
<dbReference type="Gene3D" id="2.102.10.10">
    <property type="entry name" value="Rieske [2Fe-2S] iron-sulphur domain"/>
    <property type="match status" value="1"/>
</dbReference>
<accession>A6GK69</accession>
<dbReference type="EMBL" id="ABCS01000184">
    <property type="protein sequence ID" value="EDM73730.1"/>
    <property type="molecule type" value="Genomic_DNA"/>
</dbReference>
<dbReference type="OrthoDB" id="7418829at2"/>
<dbReference type="RefSeq" id="WP_006977105.1">
    <property type="nucleotide sequence ID" value="NZ_ABCS01000184.1"/>
</dbReference>
<keyword evidence="8" id="KW-1185">Reference proteome</keyword>
<dbReference type="Pfam" id="PF00355">
    <property type="entry name" value="Rieske"/>
    <property type="match status" value="1"/>
</dbReference>
<dbReference type="GO" id="GO:0046872">
    <property type="term" value="F:metal ion binding"/>
    <property type="evidence" value="ECO:0007669"/>
    <property type="project" value="UniProtKB-KW"/>
</dbReference>
<dbReference type="Pfam" id="PF19112">
    <property type="entry name" value="VanA_C"/>
    <property type="match status" value="1"/>
</dbReference>
<keyword evidence="1" id="KW-0001">2Fe-2S</keyword>
<organism evidence="7 8">
    <name type="scientific">Plesiocystis pacifica SIR-1</name>
    <dbReference type="NCBI Taxonomy" id="391625"/>
    <lineage>
        <taxon>Bacteria</taxon>
        <taxon>Pseudomonadati</taxon>
        <taxon>Myxococcota</taxon>
        <taxon>Polyangia</taxon>
        <taxon>Nannocystales</taxon>
        <taxon>Nannocystaceae</taxon>
        <taxon>Plesiocystis</taxon>
    </lineage>
</organism>
<dbReference type="GO" id="GO:0016491">
    <property type="term" value="F:oxidoreductase activity"/>
    <property type="evidence" value="ECO:0007669"/>
    <property type="project" value="UniProtKB-KW"/>
</dbReference>
<dbReference type="InterPro" id="IPR017941">
    <property type="entry name" value="Rieske_2Fe-2S"/>
</dbReference>
<keyword evidence="4" id="KW-0408">Iron</keyword>
<evidence type="ECO:0000259" key="6">
    <source>
        <dbReference type="PROSITE" id="PS51296"/>
    </source>
</evidence>
<dbReference type="AlphaFoldDB" id="A6GK69"/>
<dbReference type="STRING" id="391625.PPSIR1_08337"/>
<dbReference type="PROSITE" id="PS51296">
    <property type="entry name" value="RIESKE"/>
    <property type="match status" value="1"/>
</dbReference>
<dbReference type="eggNOG" id="COG4638">
    <property type="taxonomic scope" value="Bacteria"/>
</dbReference>
<protein>
    <submittedName>
        <fullName evidence="7">Rieske (2Fe-2S) protein</fullName>
    </submittedName>
</protein>
<comment type="caution">
    <text evidence="7">The sequence shown here is derived from an EMBL/GenBank/DDBJ whole genome shotgun (WGS) entry which is preliminary data.</text>
</comment>
<dbReference type="Proteomes" id="UP000005801">
    <property type="component" value="Unassembled WGS sequence"/>
</dbReference>
<dbReference type="SUPFAM" id="SSF55961">
    <property type="entry name" value="Bet v1-like"/>
    <property type="match status" value="1"/>
</dbReference>
<reference evidence="7 8" key="1">
    <citation type="submission" date="2007-06" db="EMBL/GenBank/DDBJ databases">
        <authorList>
            <person name="Shimkets L."/>
            <person name="Ferriera S."/>
            <person name="Johnson J."/>
            <person name="Kravitz S."/>
            <person name="Beeson K."/>
            <person name="Sutton G."/>
            <person name="Rogers Y.-H."/>
            <person name="Friedman R."/>
            <person name="Frazier M."/>
            <person name="Venter J.C."/>
        </authorList>
    </citation>
    <scope>NUCLEOTIDE SEQUENCE [LARGE SCALE GENOMIC DNA]</scope>
    <source>
        <strain evidence="7 8">SIR-1</strain>
    </source>
</reference>
<dbReference type="CDD" id="cd08878">
    <property type="entry name" value="RHO_alpha_C_DMO-like"/>
    <property type="match status" value="1"/>
</dbReference>
<evidence type="ECO:0000256" key="1">
    <source>
        <dbReference type="ARBA" id="ARBA00022714"/>
    </source>
</evidence>
<keyword evidence="3" id="KW-0560">Oxidoreductase</keyword>
<dbReference type="PANTHER" id="PTHR21266">
    <property type="entry name" value="IRON-SULFUR DOMAIN CONTAINING PROTEIN"/>
    <property type="match status" value="1"/>
</dbReference>
<name>A6GK69_9BACT</name>
<evidence type="ECO:0000313" key="8">
    <source>
        <dbReference type="Proteomes" id="UP000005801"/>
    </source>
</evidence>
<evidence type="ECO:0000256" key="3">
    <source>
        <dbReference type="ARBA" id="ARBA00023002"/>
    </source>
</evidence>
<sequence>MNTSPNNWYVASWSKDLAVGEPLAMQVLGRPLVLWRGPKGEVSALDDRCVHRLAPLSRGRCEGANLRCRYHGMVFAPGGEVVEIPGQDEIPARARARAYPVLERHSWIWIWMGDPARADPDRIPAMVGLDDENYYLGAGTLDFAADAQLVRDNLLDFSHISYLHADSFALGDAYAKVPPRIVELPDGLQYQRWLENQELMPGNSMLVDQWSNYSFRAPGIITMATGAYPLGTARALDLGAPDPSLPGMNITFTNQAITPMSDRSTRYFFSWGPRRDCGTPELAEQMMALAYRAFTEDKEMVEAQQRMIDLDPSFPMLGTHSDVGVFRFNARLREIEAAEAAREAAEGCARVHLPVHAGAAE</sequence>
<evidence type="ECO:0000313" key="7">
    <source>
        <dbReference type="EMBL" id="EDM73730.1"/>
    </source>
</evidence>
<dbReference type="GO" id="GO:0051537">
    <property type="term" value="F:2 iron, 2 sulfur cluster binding"/>
    <property type="evidence" value="ECO:0007669"/>
    <property type="project" value="UniProtKB-KW"/>
</dbReference>
<gene>
    <name evidence="7" type="ORF">PPSIR1_08337</name>
</gene>
<proteinExistence type="predicted"/>
<dbReference type="PANTHER" id="PTHR21266:SF60">
    <property type="entry name" value="3-KETOSTEROID-9-ALPHA-MONOOXYGENASE, OXYGENASE COMPONENT"/>
    <property type="match status" value="1"/>
</dbReference>
<keyword evidence="2" id="KW-0479">Metal-binding</keyword>
<dbReference type="InterPro" id="IPR050584">
    <property type="entry name" value="Cholesterol_7-desaturase"/>
</dbReference>
<keyword evidence="5" id="KW-0411">Iron-sulfur</keyword>
<evidence type="ECO:0000256" key="2">
    <source>
        <dbReference type="ARBA" id="ARBA00022723"/>
    </source>
</evidence>